<keyword evidence="1" id="KW-0812">Transmembrane</keyword>
<keyword evidence="1" id="KW-0472">Membrane</keyword>
<proteinExistence type="predicted"/>
<organism evidence="2">
    <name type="scientific">Aplanochytrium stocchinoi</name>
    <dbReference type="NCBI Taxonomy" id="215587"/>
    <lineage>
        <taxon>Eukaryota</taxon>
        <taxon>Sar</taxon>
        <taxon>Stramenopiles</taxon>
        <taxon>Bigyra</taxon>
        <taxon>Labyrinthulomycetes</taxon>
        <taxon>Thraustochytrida</taxon>
        <taxon>Thraustochytriidae</taxon>
        <taxon>Aplanochytrium</taxon>
    </lineage>
</organism>
<reference evidence="2" key="1">
    <citation type="submission" date="2021-01" db="EMBL/GenBank/DDBJ databases">
        <authorList>
            <person name="Corre E."/>
            <person name="Pelletier E."/>
            <person name="Niang G."/>
            <person name="Scheremetjew M."/>
            <person name="Finn R."/>
            <person name="Kale V."/>
            <person name="Holt S."/>
            <person name="Cochrane G."/>
            <person name="Meng A."/>
            <person name="Brown T."/>
            <person name="Cohen L."/>
        </authorList>
    </citation>
    <scope>NUCLEOTIDE SEQUENCE</scope>
    <source>
        <strain evidence="2">GSBS06</strain>
    </source>
</reference>
<sequence>MEMAAVAVEGDAKPKPKCTKKCRLIIGITVFLILSCGTVVALRFVYPALFPSWLGGTNFLCDIKKFSHGSDRFIVDIADVQGRQPYYGVDSPFPHSGGHVSFYNDRYNITVSPVESYPPIYAPAGMKINRIDTYFQVGSGVNAHRRYGISAAIAKSGGKEIALEYSIEPFVDTGDPDFYKQFILVKAGDIVNKGDVIAYMYLPPEEVTTSSHIHYSSRNIDREFAAADFFTQTIVNQLFGSEFPSTEAAGRCIGVNVTAAENIIEGSASGCIPGDRSSFSATDIDSECNNYS</sequence>
<gene>
    <name evidence="2" type="ORF">ASTO00021_LOCUS17082</name>
</gene>
<accession>A0A7S3PQD6</accession>
<dbReference type="AlphaFoldDB" id="A0A7S3PQD6"/>
<evidence type="ECO:0000256" key="1">
    <source>
        <dbReference type="SAM" id="Phobius"/>
    </source>
</evidence>
<evidence type="ECO:0000313" key="2">
    <source>
        <dbReference type="EMBL" id="CAE0447101.1"/>
    </source>
</evidence>
<dbReference type="EMBL" id="HBIN01022233">
    <property type="protein sequence ID" value="CAE0447101.1"/>
    <property type="molecule type" value="Transcribed_RNA"/>
</dbReference>
<protein>
    <submittedName>
        <fullName evidence="2">Uncharacterized protein</fullName>
    </submittedName>
</protein>
<keyword evidence="1" id="KW-1133">Transmembrane helix</keyword>
<name>A0A7S3PQD6_9STRA</name>
<feature type="transmembrane region" description="Helical" evidence="1">
    <location>
        <begin position="24"/>
        <end position="46"/>
    </location>
</feature>